<proteinExistence type="predicted"/>
<organism evidence="2 3">
    <name type="scientific">Leishmania orientalis</name>
    <dbReference type="NCBI Taxonomy" id="2249476"/>
    <lineage>
        <taxon>Eukaryota</taxon>
        <taxon>Discoba</taxon>
        <taxon>Euglenozoa</taxon>
        <taxon>Kinetoplastea</taxon>
        <taxon>Metakinetoplastina</taxon>
        <taxon>Trypanosomatida</taxon>
        <taxon>Trypanosomatidae</taxon>
        <taxon>Leishmaniinae</taxon>
        <taxon>Leishmania</taxon>
    </lineage>
</organism>
<dbReference type="Proteomes" id="UP000674143">
    <property type="component" value="Unassembled WGS sequence"/>
</dbReference>
<dbReference type="RefSeq" id="XP_067059833.1">
    <property type="nucleotide sequence ID" value="XM_067203183.1"/>
</dbReference>
<reference evidence="3" key="2">
    <citation type="journal article" date="2021" name="Sci. Data">
        <title>Chromosome-scale genome sequencing, assembly and annotation of six genomes from subfamily Leishmaniinae.</title>
        <authorList>
            <person name="Almutairi H."/>
            <person name="Urbaniak M.D."/>
            <person name="Bates M.D."/>
            <person name="Jariyapan N."/>
            <person name="Kwakye-Nuako G."/>
            <person name="Thomaz Soccol V."/>
            <person name="Al-Salem W.S."/>
            <person name="Dillon R.J."/>
            <person name="Bates P.A."/>
            <person name="Gatherer D."/>
        </authorList>
    </citation>
    <scope>NUCLEOTIDE SEQUENCE [LARGE SCALE GENOMIC DNA]</scope>
</reference>
<reference evidence="3" key="1">
    <citation type="journal article" date="2021" name="Microbiol. Resour. Announc.">
        <title>LGAAP: Leishmaniinae Genome Assembly and Annotation Pipeline.</title>
        <authorList>
            <person name="Almutairi H."/>
            <person name="Urbaniak M.D."/>
            <person name="Bates M.D."/>
            <person name="Jariyapan N."/>
            <person name="Kwakye-Nuako G."/>
            <person name="Thomaz-Soccol V."/>
            <person name="Al-Salem W.S."/>
            <person name="Dillon R.J."/>
            <person name="Bates P.A."/>
            <person name="Gatherer D."/>
        </authorList>
    </citation>
    <scope>NUCLEOTIDE SEQUENCE [LARGE SCALE GENOMIC DNA]</scope>
</reference>
<gene>
    <name evidence="2" type="ORF">LSCM4_01118</name>
</gene>
<dbReference type="KEGG" id="loi:92357117"/>
<comment type="caution">
    <text evidence="2">The sequence shown here is derived from an EMBL/GenBank/DDBJ whole genome shotgun (WGS) entry which is preliminary data.</text>
</comment>
<dbReference type="GeneID" id="92357117"/>
<evidence type="ECO:0000256" key="1">
    <source>
        <dbReference type="SAM" id="Phobius"/>
    </source>
</evidence>
<evidence type="ECO:0000313" key="3">
    <source>
        <dbReference type="Proteomes" id="UP000674143"/>
    </source>
</evidence>
<keyword evidence="1" id="KW-0812">Transmembrane</keyword>
<feature type="transmembrane region" description="Helical" evidence="1">
    <location>
        <begin position="23"/>
        <end position="44"/>
    </location>
</feature>
<evidence type="ECO:0000313" key="2">
    <source>
        <dbReference type="EMBL" id="KAG5468031.1"/>
    </source>
</evidence>
<keyword evidence="1" id="KW-1133">Transmembrane helix</keyword>
<keyword evidence="3" id="KW-1185">Reference proteome</keyword>
<dbReference type="EMBL" id="JAFHLR010000034">
    <property type="protein sequence ID" value="KAG5468031.1"/>
    <property type="molecule type" value="Genomic_DNA"/>
</dbReference>
<sequence length="304" mass="34558">MGHRADTNKYAAYRGARLLQRRIGSFVLAFAVFLIALSMIFSALQDREARCQERAHEIEFEFIVNPGYAREDVVTALQAILEERSCFLDFPPQNDDVPNVVQLDVLDTTTNFIAKRGFRLVRRSDGSSYFFQLTAIFDRLCGTYPPFTMEVLPNVDYEKVTYHIKAVSLTNNTVMYLQQSSLFTQDSNRVTTVTQLQSLFPGFQQFGLSAARFSPVQSSSYTIEGVSQVYFSGSPLDIRFVIQRWHPDQDTPGFWRVVMSTQNIMAEQNLISLESSVRQGLGLRNLLCNSTSPNCADRVDIHLR</sequence>
<protein>
    <submittedName>
        <fullName evidence="2">Uncharacterized protein</fullName>
    </submittedName>
</protein>
<accession>A0A836G4V1</accession>
<name>A0A836G4V1_9TRYP</name>
<dbReference type="AlphaFoldDB" id="A0A836G4V1"/>
<keyword evidence="1" id="KW-0472">Membrane</keyword>